<dbReference type="GeneID" id="92052407"/>
<keyword evidence="3 7" id="KW-1133">Transmembrane helix</keyword>
<feature type="transmembrane region" description="Helical" evidence="7">
    <location>
        <begin position="184"/>
        <end position="203"/>
    </location>
</feature>
<evidence type="ECO:0000256" key="5">
    <source>
        <dbReference type="ARBA" id="ARBA00038359"/>
    </source>
</evidence>
<evidence type="ECO:0000256" key="7">
    <source>
        <dbReference type="SAM" id="Phobius"/>
    </source>
</evidence>
<dbReference type="Pfam" id="PF20684">
    <property type="entry name" value="Fung_rhodopsin"/>
    <property type="match status" value="1"/>
</dbReference>
<feature type="compositionally biased region" description="Basic and acidic residues" evidence="6">
    <location>
        <begin position="301"/>
        <end position="313"/>
    </location>
</feature>
<reference evidence="9 10" key="1">
    <citation type="submission" date="2023-01" db="EMBL/GenBank/DDBJ databases">
        <title>Analysis of 21 Apiospora genomes using comparative genomics revels a genus with tremendous synthesis potential of carbohydrate active enzymes and secondary metabolites.</title>
        <authorList>
            <person name="Sorensen T."/>
        </authorList>
    </citation>
    <scope>NUCLEOTIDE SEQUENCE [LARGE SCALE GENOMIC DNA]</scope>
    <source>
        <strain evidence="9 10">CBS 114990</strain>
    </source>
</reference>
<evidence type="ECO:0000256" key="4">
    <source>
        <dbReference type="ARBA" id="ARBA00023136"/>
    </source>
</evidence>
<organism evidence="9 10">
    <name type="scientific">Apiospora hydei</name>
    <dbReference type="NCBI Taxonomy" id="1337664"/>
    <lineage>
        <taxon>Eukaryota</taxon>
        <taxon>Fungi</taxon>
        <taxon>Dikarya</taxon>
        <taxon>Ascomycota</taxon>
        <taxon>Pezizomycotina</taxon>
        <taxon>Sordariomycetes</taxon>
        <taxon>Xylariomycetidae</taxon>
        <taxon>Amphisphaeriales</taxon>
        <taxon>Apiosporaceae</taxon>
        <taxon>Apiospora</taxon>
    </lineage>
</organism>
<evidence type="ECO:0000256" key="6">
    <source>
        <dbReference type="SAM" id="MobiDB-lite"/>
    </source>
</evidence>
<proteinExistence type="inferred from homology"/>
<dbReference type="Proteomes" id="UP001433268">
    <property type="component" value="Unassembled WGS sequence"/>
</dbReference>
<keyword evidence="10" id="KW-1185">Reference proteome</keyword>
<sequence>MSDSTITPRHNASKDPAPVVNGSLWMMTAVAMTFLFLRFWIKISRRCGLWWDDSVLALSWATLVVNNAIVSALLSLGFGTEQPYTTHMAILLAISGNTTPFARVWSKTSFALTLLRVLDTKDRFQRLFIWFVIISMHALSILYCVMVWRRVCESQATEDSEAVGRIPGPCIPLKTILALQISNIALSAFMDFALALFPWVIIWKIQMRLQEKIGTAVAMSLGILSGSRAGIFAILQIKGILTLAGPGYSEYRLATLSIVSSAEPTITIVAASIPVLRILLRDLYHKPTLVEVSAKGTSRAELRRTSTKIDRNTSTDQPHGITQRTEVENEYSRKSSYAAHDNRGVGYEMDEWDLGLPIQAGTAR</sequence>
<evidence type="ECO:0000313" key="10">
    <source>
        <dbReference type="Proteomes" id="UP001433268"/>
    </source>
</evidence>
<evidence type="ECO:0000256" key="1">
    <source>
        <dbReference type="ARBA" id="ARBA00004141"/>
    </source>
</evidence>
<name>A0ABR1UVH0_9PEZI</name>
<dbReference type="EMBL" id="JAQQWN010000010">
    <property type="protein sequence ID" value="KAK8062936.1"/>
    <property type="molecule type" value="Genomic_DNA"/>
</dbReference>
<feature type="transmembrane region" description="Helical" evidence="7">
    <location>
        <begin position="127"/>
        <end position="148"/>
    </location>
</feature>
<accession>A0ABR1UVH0</accession>
<feature type="transmembrane region" description="Helical" evidence="7">
    <location>
        <begin position="24"/>
        <end position="43"/>
    </location>
</feature>
<evidence type="ECO:0000313" key="9">
    <source>
        <dbReference type="EMBL" id="KAK8062936.1"/>
    </source>
</evidence>
<comment type="caution">
    <text evidence="9">The sequence shown here is derived from an EMBL/GenBank/DDBJ whole genome shotgun (WGS) entry which is preliminary data.</text>
</comment>
<evidence type="ECO:0000256" key="3">
    <source>
        <dbReference type="ARBA" id="ARBA00022989"/>
    </source>
</evidence>
<dbReference type="InterPro" id="IPR052337">
    <property type="entry name" value="SAT4-like"/>
</dbReference>
<feature type="domain" description="Rhodopsin" evidence="8">
    <location>
        <begin position="37"/>
        <end position="281"/>
    </location>
</feature>
<feature type="region of interest" description="Disordered" evidence="6">
    <location>
        <begin position="301"/>
        <end position="335"/>
    </location>
</feature>
<gene>
    <name evidence="9" type="ORF">PG997_015033</name>
</gene>
<dbReference type="PANTHER" id="PTHR33048">
    <property type="entry name" value="PTH11-LIKE INTEGRAL MEMBRANE PROTEIN (AFU_ORTHOLOGUE AFUA_5G11245)"/>
    <property type="match status" value="1"/>
</dbReference>
<dbReference type="PANTHER" id="PTHR33048:SF42">
    <property type="entry name" value="INTEGRAL MEMBRANE PROTEIN"/>
    <property type="match status" value="1"/>
</dbReference>
<protein>
    <recommendedName>
        <fullName evidence="8">Rhodopsin domain-containing protein</fullName>
    </recommendedName>
</protein>
<feature type="transmembrane region" description="Helical" evidence="7">
    <location>
        <begin position="55"/>
        <end position="78"/>
    </location>
</feature>
<dbReference type="RefSeq" id="XP_066661535.1">
    <property type="nucleotide sequence ID" value="XM_066819347.1"/>
</dbReference>
<keyword evidence="2 7" id="KW-0812">Transmembrane</keyword>
<dbReference type="InterPro" id="IPR049326">
    <property type="entry name" value="Rhodopsin_dom_fungi"/>
</dbReference>
<feature type="transmembrane region" description="Helical" evidence="7">
    <location>
        <begin position="215"/>
        <end position="237"/>
    </location>
</feature>
<keyword evidence="4 7" id="KW-0472">Membrane</keyword>
<evidence type="ECO:0000259" key="8">
    <source>
        <dbReference type="Pfam" id="PF20684"/>
    </source>
</evidence>
<comment type="similarity">
    <text evidence="5">Belongs to the SAT4 family.</text>
</comment>
<comment type="subcellular location">
    <subcellularLocation>
        <location evidence="1">Membrane</location>
        <topology evidence="1">Multi-pass membrane protein</topology>
    </subcellularLocation>
</comment>
<feature type="compositionally biased region" description="Polar residues" evidence="6">
    <location>
        <begin position="314"/>
        <end position="324"/>
    </location>
</feature>
<evidence type="ECO:0000256" key="2">
    <source>
        <dbReference type="ARBA" id="ARBA00022692"/>
    </source>
</evidence>